<evidence type="ECO:0008006" key="4">
    <source>
        <dbReference type="Google" id="ProtNLM"/>
    </source>
</evidence>
<dbReference type="Proteomes" id="UP000229385">
    <property type="component" value="Unassembled WGS sequence"/>
</dbReference>
<name>A0A2M7XC71_9BACT</name>
<evidence type="ECO:0000313" key="2">
    <source>
        <dbReference type="EMBL" id="PJA45453.1"/>
    </source>
</evidence>
<keyword evidence="1" id="KW-0812">Transmembrane</keyword>
<feature type="transmembrane region" description="Helical" evidence="1">
    <location>
        <begin position="90"/>
        <end position="115"/>
    </location>
</feature>
<dbReference type="EMBL" id="PFWU01000036">
    <property type="protein sequence ID" value="PJA45453.1"/>
    <property type="molecule type" value="Genomic_DNA"/>
</dbReference>
<sequence>MDYLLGGALGGLVAFFFALPAILLEISERGKVKNAPMLIDVKTIFGLKIRHTHEVFFIGLLLHIVIGFLFGLIYIVFVREGWLFVTNAPYTLLSLVVYALLSWIVAGVVVYPLLGMGWFGLKEGRHVWMETIVAHLVLGLGLWLLVQYYQPFFFNPPM</sequence>
<feature type="transmembrane region" description="Helical" evidence="1">
    <location>
        <begin position="55"/>
        <end position="78"/>
    </location>
</feature>
<dbReference type="AlphaFoldDB" id="A0A2M7XC71"/>
<keyword evidence="1" id="KW-1133">Transmembrane helix</keyword>
<feature type="transmembrane region" description="Helical" evidence="1">
    <location>
        <begin position="6"/>
        <end position="24"/>
    </location>
</feature>
<comment type="caution">
    <text evidence="2">The sequence shown here is derived from an EMBL/GenBank/DDBJ whole genome shotgun (WGS) entry which is preliminary data.</text>
</comment>
<reference evidence="3" key="1">
    <citation type="submission" date="2017-09" db="EMBL/GenBank/DDBJ databases">
        <title>Depth-based differentiation of microbial function through sediment-hosted aquifers and enrichment of novel symbionts in the deep terrestrial subsurface.</title>
        <authorList>
            <person name="Probst A.J."/>
            <person name="Ladd B."/>
            <person name="Jarett J.K."/>
            <person name="Geller-Mcgrath D.E."/>
            <person name="Sieber C.M.K."/>
            <person name="Emerson J.B."/>
            <person name="Anantharaman K."/>
            <person name="Thomas B.C."/>
            <person name="Malmstrom R."/>
            <person name="Stieglmeier M."/>
            <person name="Klingl A."/>
            <person name="Woyke T."/>
            <person name="Ryan C.M."/>
            <person name="Banfield J.F."/>
        </authorList>
    </citation>
    <scope>NUCLEOTIDE SEQUENCE [LARGE SCALE GENOMIC DNA]</scope>
</reference>
<proteinExistence type="predicted"/>
<feature type="transmembrane region" description="Helical" evidence="1">
    <location>
        <begin position="127"/>
        <end position="149"/>
    </location>
</feature>
<gene>
    <name evidence="2" type="ORF">CO174_03035</name>
</gene>
<protein>
    <recommendedName>
        <fullName evidence="4">DUF2938 domain-containing protein</fullName>
    </recommendedName>
</protein>
<evidence type="ECO:0000313" key="3">
    <source>
        <dbReference type="Proteomes" id="UP000229385"/>
    </source>
</evidence>
<evidence type="ECO:0000256" key="1">
    <source>
        <dbReference type="SAM" id="Phobius"/>
    </source>
</evidence>
<keyword evidence="1" id="KW-0472">Membrane</keyword>
<organism evidence="2 3">
    <name type="scientific">Candidatus Uhrbacteria bacterium CG_4_9_14_3_um_filter_50_9</name>
    <dbReference type="NCBI Taxonomy" id="1975035"/>
    <lineage>
        <taxon>Bacteria</taxon>
        <taxon>Candidatus Uhriibacteriota</taxon>
    </lineage>
</organism>
<accession>A0A2M7XC71</accession>